<organism evidence="2 3">
    <name type="scientific">Populibacterium corticicola</name>
    <dbReference type="NCBI Taxonomy" id="1812826"/>
    <lineage>
        <taxon>Bacteria</taxon>
        <taxon>Bacillati</taxon>
        <taxon>Actinomycetota</taxon>
        <taxon>Actinomycetes</taxon>
        <taxon>Micrococcales</taxon>
        <taxon>Jonesiaceae</taxon>
        <taxon>Populibacterium</taxon>
    </lineage>
</organism>
<dbReference type="InterPro" id="IPR012347">
    <property type="entry name" value="Ferritin-like"/>
</dbReference>
<dbReference type="RefSeq" id="WP_377466754.1">
    <property type="nucleotide sequence ID" value="NZ_JBHUOP010000004.1"/>
</dbReference>
<dbReference type="Pfam" id="PF13794">
    <property type="entry name" value="MiaE_2"/>
    <property type="match status" value="1"/>
</dbReference>
<dbReference type="EMBL" id="JBHUOP010000004">
    <property type="protein sequence ID" value="MFD2840840.1"/>
    <property type="molecule type" value="Genomic_DNA"/>
</dbReference>
<dbReference type="Gene3D" id="1.20.1260.10">
    <property type="match status" value="1"/>
</dbReference>
<name>A0ABW5XFV3_9MICO</name>
<feature type="domain" description="Ferritin-like" evidence="1">
    <location>
        <begin position="36"/>
        <end position="209"/>
    </location>
</feature>
<sequence length="254" mass="27520">MTQEPNATPAHDSQDLHGGSTAAVEVLAHIQEADTVVGLLAYAELAAQMRLAIDASRAPNARFRMAQADLSAAAHRRMRVLISLLNERGTDGEAQVRAFNNAFDDYEQRTKAETWHERVLKGYVGHSVAVDFCRILIQALPADIRERVDESLSSSDETVVASDILTHSAQEDSVLASRLALWGRRLVGEALNQIQGLVLQYPALASVLAQVAAEQGVEVEGEGAEATGKLVTSWLFAQLTADHARRMDRIGLAS</sequence>
<keyword evidence="3" id="KW-1185">Reference proteome</keyword>
<reference evidence="3" key="1">
    <citation type="journal article" date="2019" name="Int. J. Syst. Evol. Microbiol.">
        <title>The Global Catalogue of Microorganisms (GCM) 10K type strain sequencing project: providing services to taxonomists for standard genome sequencing and annotation.</title>
        <authorList>
            <consortium name="The Broad Institute Genomics Platform"/>
            <consortium name="The Broad Institute Genome Sequencing Center for Infectious Disease"/>
            <person name="Wu L."/>
            <person name="Ma J."/>
        </authorList>
    </citation>
    <scope>NUCLEOTIDE SEQUENCE [LARGE SCALE GENOMIC DNA]</scope>
    <source>
        <strain evidence="3">KCTC 33576</strain>
    </source>
</reference>
<evidence type="ECO:0000259" key="1">
    <source>
        <dbReference type="Pfam" id="PF13794"/>
    </source>
</evidence>
<accession>A0ABW5XFV3</accession>
<comment type="caution">
    <text evidence="2">The sequence shown here is derived from an EMBL/GenBank/DDBJ whole genome shotgun (WGS) entry which is preliminary data.</text>
</comment>
<gene>
    <name evidence="2" type="ORF">ACFSYH_09685</name>
</gene>
<evidence type="ECO:0000313" key="2">
    <source>
        <dbReference type="EMBL" id="MFD2840840.1"/>
    </source>
</evidence>
<dbReference type="Proteomes" id="UP001597391">
    <property type="component" value="Unassembled WGS sequence"/>
</dbReference>
<evidence type="ECO:0000313" key="3">
    <source>
        <dbReference type="Proteomes" id="UP001597391"/>
    </source>
</evidence>
<proteinExistence type="predicted"/>
<protein>
    <submittedName>
        <fullName evidence="2">Ferritin-like fold-containing protein</fullName>
    </submittedName>
</protein>
<dbReference type="InterPro" id="IPR059125">
    <property type="entry name" value="Ferritin_actino"/>
</dbReference>